<protein>
    <submittedName>
        <fullName evidence="2">Uncharacterized protein</fullName>
    </submittedName>
</protein>
<reference evidence="2" key="1">
    <citation type="journal article" date="2017" name="Appl. Environ. Microbiol.">
        <title>Microdiversification of a pelagic Polynucleobacter species is mainly driven by acquisition of genomic islands from a partially interspecific gene pool.</title>
        <authorList>
            <person name="Hoetzinger M."/>
            <person name="Hahn M.W."/>
            <person name="Jezberova J."/>
            <person name="Schmidt J."/>
            <person name="Koll U."/>
        </authorList>
    </citation>
    <scope>NUCLEOTIDE SEQUENCE</scope>
    <source>
        <strain evidence="2">MWH-RechtKol4</strain>
    </source>
</reference>
<organism evidence="2 3">
    <name type="scientific">Polynucleobacter asymbioticus</name>
    <dbReference type="NCBI Taxonomy" id="576611"/>
    <lineage>
        <taxon>Bacteria</taxon>
        <taxon>Pseudomonadati</taxon>
        <taxon>Pseudomonadota</taxon>
        <taxon>Betaproteobacteria</taxon>
        <taxon>Burkholderiales</taxon>
        <taxon>Burkholderiaceae</taxon>
        <taxon>Polynucleobacter</taxon>
    </lineage>
</organism>
<evidence type="ECO:0000256" key="1">
    <source>
        <dbReference type="SAM" id="Phobius"/>
    </source>
</evidence>
<keyword evidence="1" id="KW-0472">Membrane</keyword>
<gene>
    <name evidence="2" type="ORF">AOC25_03380</name>
</gene>
<feature type="transmembrane region" description="Helical" evidence="1">
    <location>
        <begin position="21"/>
        <end position="38"/>
    </location>
</feature>
<accession>A0AAC9IUF0</accession>
<keyword evidence="1" id="KW-0812">Transmembrane</keyword>
<evidence type="ECO:0000313" key="3">
    <source>
        <dbReference type="Proteomes" id="UP000182060"/>
    </source>
</evidence>
<proteinExistence type="predicted"/>
<dbReference type="EMBL" id="CP015017">
    <property type="protein sequence ID" value="APC00735.1"/>
    <property type="molecule type" value="Genomic_DNA"/>
</dbReference>
<sequence>MEFLRTTLKELRDLFIDDGNLVFLLLSLITMISIAVKWLGLEPIFGGILLLLGYLILLAESVMRYRRKNR</sequence>
<dbReference type="Proteomes" id="UP000182060">
    <property type="component" value="Chromosome"/>
</dbReference>
<keyword evidence="1" id="KW-1133">Transmembrane helix</keyword>
<dbReference type="AlphaFoldDB" id="A0AAC9IUF0"/>
<evidence type="ECO:0000313" key="2">
    <source>
        <dbReference type="EMBL" id="APC00735.1"/>
    </source>
</evidence>
<dbReference type="RefSeq" id="WP_071538904.1">
    <property type="nucleotide sequence ID" value="NZ_CP015016.1"/>
</dbReference>
<name>A0AAC9IUF0_9BURK</name>
<feature type="transmembrane region" description="Helical" evidence="1">
    <location>
        <begin position="44"/>
        <end position="63"/>
    </location>
</feature>